<dbReference type="GO" id="GO:0016740">
    <property type="term" value="F:transferase activity"/>
    <property type="evidence" value="ECO:0007669"/>
    <property type="project" value="UniProtKB-KW"/>
</dbReference>
<evidence type="ECO:0000256" key="3">
    <source>
        <dbReference type="ARBA" id="ARBA00022618"/>
    </source>
</evidence>
<feature type="transmembrane region" description="Helical" evidence="12">
    <location>
        <begin position="242"/>
        <end position="261"/>
    </location>
</feature>
<dbReference type="EMBL" id="JBHTLI010000003">
    <property type="protein sequence ID" value="MFD1096756.1"/>
    <property type="molecule type" value="Genomic_DNA"/>
</dbReference>
<evidence type="ECO:0000256" key="4">
    <source>
        <dbReference type="ARBA" id="ARBA00022679"/>
    </source>
</evidence>
<evidence type="ECO:0000256" key="11">
    <source>
        <dbReference type="ARBA" id="ARBA00023316"/>
    </source>
</evidence>
<feature type="transmembrane region" description="Helical" evidence="12">
    <location>
        <begin position="213"/>
        <end position="230"/>
    </location>
</feature>
<dbReference type="PANTHER" id="PTHR22926">
    <property type="entry name" value="PHOSPHO-N-ACETYLMURAMOYL-PENTAPEPTIDE-TRANSFERASE"/>
    <property type="match status" value="1"/>
</dbReference>
<dbReference type="InterPro" id="IPR000715">
    <property type="entry name" value="Glycosyl_transferase_4"/>
</dbReference>
<organism evidence="14 15">
    <name type="scientific">Salegentibacter chungangensis</name>
    <dbReference type="NCBI Taxonomy" id="1335724"/>
    <lineage>
        <taxon>Bacteria</taxon>
        <taxon>Pseudomonadati</taxon>
        <taxon>Bacteroidota</taxon>
        <taxon>Flavobacteriia</taxon>
        <taxon>Flavobacteriales</taxon>
        <taxon>Flavobacteriaceae</taxon>
        <taxon>Salegentibacter</taxon>
    </lineage>
</organism>
<evidence type="ECO:0000256" key="9">
    <source>
        <dbReference type="ARBA" id="ARBA00023136"/>
    </source>
</evidence>
<evidence type="ECO:0000256" key="10">
    <source>
        <dbReference type="ARBA" id="ARBA00023306"/>
    </source>
</evidence>
<keyword evidence="12" id="KW-1003">Cell membrane</keyword>
<evidence type="ECO:0000256" key="5">
    <source>
        <dbReference type="ARBA" id="ARBA00022692"/>
    </source>
</evidence>
<dbReference type="Pfam" id="PF00953">
    <property type="entry name" value="Glycos_transf_4"/>
    <property type="match status" value="1"/>
</dbReference>
<dbReference type="RefSeq" id="WP_380746686.1">
    <property type="nucleotide sequence ID" value="NZ_JBHTLI010000003.1"/>
</dbReference>
<evidence type="ECO:0000313" key="14">
    <source>
        <dbReference type="EMBL" id="MFD1096756.1"/>
    </source>
</evidence>
<gene>
    <name evidence="12 14" type="primary">mraY</name>
    <name evidence="14" type="ORF">ACFQ3Q_13425</name>
</gene>
<dbReference type="EC" id="2.7.8.13" evidence="12 13"/>
<keyword evidence="4 12" id="KW-0808">Transferase</keyword>
<feature type="transmembrane region" description="Helical" evidence="12">
    <location>
        <begin position="20"/>
        <end position="43"/>
    </location>
</feature>
<reference evidence="15" key="1">
    <citation type="journal article" date="2019" name="Int. J. Syst. Evol. Microbiol.">
        <title>The Global Catalogue of Microorganisms (GCM) 10K type strain sequencing project: providing services to taxonomists for standard genome sequencing and annotation.</title>
        <authorList>
            <consortium name="The Broad Institute Genomics Platform"/>
            <consortium name="The Broad Institute Genome Sequencing Center for Infectious Disease"/>
            <person name="Wu L."/>
            <person name="Ma J."/>
        </authorList>
    </citation>
    <scope>NUCLEOTIDE SEQUENCE [LARGE SCALE GENOMIC DNA]</scope>
    <source>
        <strain evidence="15">CCUG 64793</strain>
    </source>
</reference>
<keyword evidence="7 12" id="KW-0573">Peptidoglycan synthesis</keyword>
<keyword evidence="11 12" id="KW-0961">Cell wall biogenesis/degradation</keyword>
<evidence type="ECO:0000256" key="13">
    <source>
        <dbReference type="NCBIfam" id="TIGR00445"/>
    </source>
</evidence>
<dbReference type="PROSITE" id="PS01348">
    <property type="entry name" value="MRAY_2"/>
    <property type="match status" value="1"/>
</dbReference>
<proteinExistence type="inferred from homology"/>
<sequence>MLYYLFQFLEAEYQFPGAQLFEYLSFRSAMAIILSLLISTIYGKKIINYLLAKQVGESVRELGLKGQSEKAGTPTMGGVIIIISTLIPVLLFAKLENIYVIVLIVTTLWMGAIGFLDDYIKTFKKDKEGLQGKFKVIAQVGLGLIVGCTMYFHPGITVKEEASKAKQEVLAPGELREMGPELKTTTTTIPFVKNNEFDYASLITWIDKDLKDYAWLIFIPIVIFIVTAVSNGANLTDGIDGLAAGSSAIIVLTLGLFAWVSGNIIFSDYLNIMYIPRSGEMTIFITAFAGALVGFLWYNTFPAQVFMGDTGSLTIGGIIAVLAIATRKELLIPILCGIFLIENLSVVLQVAWFKITKRKYGVGRRIFLMSPLHHHYQKKGYHESKIVVRFWIVAIFLAIVTIITLKVR</sequence>
<keyword evidence="8 12" id="KW-1133">Transmembrane helix</keyword>
<evidence type="ECO:0000256" key="1">
    <source>
        <dbReference type="ARBA" id="ARBA00004141"/>
    </source>
</evidence>
<evidence type="ECO:0000256" key="7">
    <source>
        <dbReference type="ARBA" id="ARBA00022984"/>
    </source>
</evidence>
<keyword evidence="12" id="KW-0479">Metal-binding</keyword>
<dbReference type="NCBIfam" id="TIGR00445">
    <property type="entry name" value="mraY"/>
    <property type="match status" value="1"/>
</dbReference>
<name>A0ABW3NWJ9_9FLAO</name>
<keyword evidence="3 12" id="KW-0132">Cell division</keyword>
<feature type="transmembrane region" description="Helical" evidence="12">
    <location>
        <begin position="136"/>
        <end position="153"/>
    </location>
</feature>
<keyword evidence="15" id="KW-1185">Reference proteome</keyword>
<keyword evidence="9 12" id="KW-0472">Membrane</keyword>
<evidence type="ECO:0000313" key="15">
    <source>
        <dbReference type="Proteomes" id="UP001597131"/>
    </source>
</evidence>
<keyword evidence="12" id="KW-0460">Magnesium</keyword>
<dbReference type="CDD" id="cd06852">
    <property type="entry name" value="GT_MraY"/>
    <property type="match status" value="1"/>
</dbReference>
<keyword evidence="6 12" id="KW-0133">Cell shape</keyword>
<evidence type="ECO:0000256" key="2">
    <source>
        <dbReference type="ARBA" id="ARBA00005583"/>
    </source>
</evidence>
<comment type="similarity">
    <text evidence="2 12">Belongs to the glycosyltransferase 4 family. MraY subfamily.</text>
</comment>
<accession>A0ABW3NWJ9</accession>
<protein>
    <recommendedName>
        <fullName evidence="12 13">Phospho-N-acetylmuramoyl-pentapeptide-transferase</fullName>
        <ecNumber evidence="12 13">2.7.8.13</ecNumber>
    </recommendedName>
    <alternativeName>
        <fullName evidence="12">UDP-MurNAc-pentapeptide phosphotransferase</fullName>
    </alternativeName>
</protein>
<dbReference type="Proteomes" id="UP001597131">
    <property type="component" value="Unassembled WGS sequence"/>
</dbReference>
<comment type="function">
    <text evidence="12">Catalyzes the initial step of the lipid cycle reactions in the biosynthesis of the cell wall peptidoglycan: transfers peptidoglycan precursor phospho-MurNAc-pentapeptide from UDP-MurNAc-pentapeptide onto the lipid carrier undecaprenyl phosphate, yielding undecaprenyl-pyrophosphoryl-MurNAc-pentapeptide, known as lipid I.</text>
</comment>
<comment type="cofactor">
    <cofactor evidence="12">
        <name>Mg(2+)</name>
        <dbReference type="ChEBI" id="CHEBI:18420"/>
    </cofactor>
</comment>
<feature type="transmembrane region" description="Helical" evidence="12">
    <location>
        <begin position="75"/>
        <end position="92"/>
    </location>
</feature>
<evidence type="ECO:0000256" key="8">
    <source>
        <dbReference type="ARBA" id="ARBA00022989"/>
    </source>
</evidence>
<feature type="transmembrane region" description="Helical" evidence="12">
    <location>
        <begin position="386"/>
        <end position="405"/>
    </location>
</feature>
<evidence type="ECO:0000256" key="6">
    <source>
        <dbReference type="ARBA" id="ARBA00022960"/>
    </source>
</evidence>
<comment type="caution">
    <text evidence="14">The sequence shown here is derived from an EMBL/GenBank/DDBJ whole genome shotgun (WGS) entry which is preliminary data.</text>
</comment>
<dbReference type="InterPro" id="IPR018480">
    <property type="entry name" value="PNAcMuramoyl-5peptid_Trfase_CS"/>
</dbReference>
<feature type="transmembrane region" description="Helical" evidence="12">
    <location>
        <begin position="281"/>
        <end position="298"/>
    </location>
</feature>
<feature type="transmembrane region" description="Helical" evidence="12">
    <location>
        <begin position="305"/>
        <end position="325"/>
    </location>
</feature>
<feature type="transmembrane region" description="Helical" evidence="12">
    <location>
        <begin position="98"/>
        <end position="116"/>
    </location>
</feature>
<dbReference type="PROSITE" id="PS01347">
    <property type="entry name" value="MRAY_1"/>
    <property type="match status" value="1"/>
</dbReference>
<dbReference type="InterPro" id="IPR003524">
    <property type="entry name" value="PNAcMuramoyl-5peptid_Trfase"/>
</dbReference>
<keyword evidence="10 12" id="KW-0131">Cell cycle</keyword>
<dbReference type="Pfam" id="PF10555">
    <property type="entry name" value="MraY_sig1"/>
    <property type="match status" value="1"/>
</dbReference>
<comment type="catalytic activity">
    <reaction evidence="12">
        <text>UDP-N-acetyl-alpha-D-muramoyl-L-alanyl-gamma-D-glutamyl-meso-2,6-diaminopimeloyl-D-alanyl-D-alanine + di-trans,octa-cis-undecaprenyl phosphate = di-trans,octa-cis-undecaprenyl diphospho-N-acetyl-alpha-D-muramoyl-L-alanyl-D-glutamyl-meso-2,6-diaminopimeloyl-D-alanyl-D-alanine + UMP</text>
        <dbReference type="Rhea" id="RHEA:28386"/>
        <dbReference type="ChEBI" id="CHEBI:57865"/>
        <dbReference type="ChEBI" id="CHEBI:60392"/>
        <dbReference type="ChEBI" id="CHEBI:61386"/>
        <dbReference type="ChEBI" id="CHEBI:61387"/>
        <dbReference type="EC" id="2.7.8.13"/>
    </reaction>
</comment>
<comment type="subcellular location">
    <subcellularLocation>
        <location evidence="12">Cell membrane</location>
        <topology evidence="12">Multi-pass membrane protein</topology>
    </subcellularLocation>
    <subcellularLocation>
        <location evidence="1">Membrane</location>
        <topology evidence="1">Multi-pass membrane protein</topology>
    </subcellularLocation>
</comment>
<dbReference type="PANTHER" id="PTHR22926:SF5">
    <property type="entry name" value="PHOSPHO-N-ACETYLMURAMOYL-PENTAPEPTIDE-TRANSFERASE HOMOLOG"/>
    <property type="match status" value="1"/>
</dbReference>
<evidence type="ECO:0000256" key="12">
    <source>
        <dbReference type="HAMAP-Rule" id="MF_00038"/>
    </source>
</evidence>
<comment type="pathway">
    <text evidence="12">Cell wall biogenesis; peptidoglycan biosynthesis.</text>
</comment>
<keyword evidence="5 12" id="KW-0812">Transmembrane</keyword>
<feature type="transmembrane region" description="Helical" evidence="12">
    <location>
        <begin position="331"/>
        <end position="355"/>
    </location>
</feature>
<dbReference type="HAMAP" id="MF_00038">
    <property type="entry name" value="MraY"/>
    <property type="match status" value="1"/>
</dbReference>